<keyword evidence="3" id="KW-1185">Reference proteome</keyword>
<keyword evidence="2" id="KW-0575">Peroxidase</keyword>
<keyword evidence="2" id="KW-0560">Oxidoreductase</keyword>
<feature type="non-terminal residue" evidence="2">
    <location>
        <position position="1"/>
    </location>
</feature>
<dbReference type="AlphaFoldDB" id="A0A9E7GWN0"/>
<name>A0A9E7GWN0_9LILI</name>
<evidence type="ECO:0000313" key="2">
    <source>
        <dbReference type="EMBL" id="URE22480.1"/>
    </source>
</evidence>
<evidence type="ECO:0000313" key="3">
    <source>
        <dbReference type="Proteomes" id="UP001055439"/>
    </source>
</evidence>
<dbReference type="EMBL" id="CP097510">
    <property type="protein sequence ID" value="URE22480.1"/>
    <property type="molecule type" value="Genomic_DNA"/>
</dbReference>
<feature type="region of interest" description="Disordered" evidence="1">
    <location>
        <begin position="1"/>
        <end position="90"/>
    </location>
</feature>
<gene>
    <name evidence="2" type="ORF">MUK42_03319</name>
</gene>
<accession>A0A9E7GWN0</accession>
<evidence type="ECO:0000256" key="1">
    <source>
        <dbReference type="SAM" id="MobiDB-lite"/>
    </source>
</evidence>
<protein>
    <submittedName>
        <fullName evidence="2">Peroxidase 65</fullName>
    </submittedName>
</protein>
<feature type="compositionally biased region" description="Basic residues" evidence="1">
    <location>
        <begin position="51"/>
        <end position="60"/>
    </location>
</feature>
<sequence>RRRRPRQDSPRASVPRRGLLRRRPRPRHPRAPHHAGRAFLPRPPRPQGRPQLHRRLRRGPTPRPQHDRGPAHLPLRSEGLHRTGAGGPLRRPHRRLLALRPVRVAHLRLRRPQPERLRPGDEPAVRAGAAEGVCQLHHGPDHRRLQRRDDAGQVRQPVLPEPAAGAGAAGVGPGAGGAPADEALCGALRRQPDRLFQGLRARHGEGQRAWGEDGPQGRGPATLRRVQHPLHLNNESFHQDSTVDCVVHRRRSFGMERCMKSSCPKLYHIHLYIDYT</sequence>
<organism evidence="2 3">
    <name type="scientific">Musa troglodytarum</name>
    <name type="common">fe'i banana</name>
    <dbReference type="NCBI Taxonomy" id="320322"/>
    <lineage>
        <taxon>Eukaryota</taxon>
        <taxon>Viridiplantae</taxon>
        <taxon>Streptophyta</taxon>
        <taxon>Embryophyta</taxon>
        <taxon>Tracheophyta</taxon>
        <taxon>Spermatophyta</taxon>
        <taxon>Magnoliopsida</taxon>
        <taxon>Liliopsida</taxon>
        <taxon>Zingiberales</taxon>
        <taxon>Musaceae</taxon>
        <taxon>Musa</taxon>
    </lineage>
</organism>
<dbReference type="GO" id="GO:0004601">
    <property type="term" value="F:peroxidase activity"/>
    <property type="evidence" value="ECO:0007669"/>
    <property type="project" value="UniProtKB-KW"/>
</dbReference>
<proteinExistence type="predicted"/>
<dbReference type="Proteomes" id="UP001055439">
    <property type="component" value="Chromosome 8"/>
</dbReference>
<reference evidence="2" key="1">
    <citation type="submission" date="2022-05" db="EMBL/GenBank/DDBJ databases">
        <title>The Musa troglodytarum L. genome provides insights into the mechanism of non-climacteric behaviour and enrichment of carotenoids.</title>
        <authorList>
            <person name="Wang J."/>
        </authorList>
    </citation>
    <scope>NUCLEOTIDE SEQUENCE</scope>
    <source>
        <tissue evidence="2">Leaf</tissue>
    </source>
</reference>
<feature type="compositionally biased region" description="Basic residues" evidence="1">
    <location>
        <begin position="18"/>
        <end position="36"/>
    </location>
</feature>